<evidence type="ECO:0000256" key="6">
    <source>
        <dbReference type="SAM" id="MobiDB-lite"/>
    </source>
</evidence>
<feature type="compositionally biased region" description="Basic and acidic residues" evidence="6">
    <location>
        <begin position="263"/>
        <end position="296"/>
    </location>
</feature>
<dbReference type="RefSeq" id="WP_092538271.1">
    <property type="nucleotide sequence ID" value="NZ_FNKQ01000003.1"/>
</dbReference>
<dbReference type="OrthoDB" id="204872at2157"/>
<comment type="caution">
    <text evidence="8">The sequence shown here is derived from an EMBL/GenBank/DDBJ whole genome shotgun (WGS) entry which is preliminary data.</text>
</comment>
<dbReference type="AlphaFoldDB" id="A0A370ILR8"/>
<protein>
    <submittedName>
        <fullName evidence="8">YihY family inner membrane protein</fullName>
    </submittedName>
</protein>
<keyword evidence="4 7" id="KW-1133">Transmembrane helix</keyword>
<comment type="subcellular location">
    <subcellularLocation>
        <location evidence="1">Cell membrane</location>
        <topology evidence="1">Multi-pass membrane protein</topology>
    </subcellularLocation>
</comment>
<dbReference type="PANTHER" id="PTHR30213">
    <property type="entry name" value="INNER MEMBRANE PROTEIN YHJD"/>
    <property type="match status" value="1"/>
</dbReference>
<keyword evidence="3 7" id="KW-0812">Transmembrane</keyword>
<organism evidence="8 9">
    <name type="scientific">Halopelagius longus</name>
    <dbReference type="NCBI Taxonomy" id="1236180"/>
    <lineage>
        <taxon>Archaea</taxon>
        <taxon>Methanobacteriati</taxon>
        <taxon>Methanobacteriota</taxon>
        <taxon>Stenosarchaea group</taxon>
        <taxon>Halobacteria</taxon>
        <taxon>Halobacteriales</taxon>
        <taxon>Haloferacaceae</taxon>
    </lineage>
</organism>
<dbReference type="PANTHER" id="PTHR30213:SF0">
    <property type="entry name" value="UPF0761 MEMBRANE PROTEIN YIHY"/>
    <property type="match status" value="1"/>
</dbReference>
<feature type="region of interest" description="Disordered" evidence="6">
    <location>
        <begin position="260"/>
        <end position="308"/>
    </location>
</feature>
<dbReference type="GO" id="GO:0005886">
    <property type="term" value="C:plasma membrane"/>
    <property type="evidence" value="ECO:0007669"/>
    <property type="project" value="UniProtKB-SubCell"/>
</dbReference>
<keyword evidence="5 7" id="KW-0472">Membrane</keyword>
<evidence type="ECO:0000256" key="3">
    <source>
        <dbReference type="ARBA" id="ARBA00022692"/>
    </source>
</evidence>
<dbReference type="NCBIfam" id="TIGR00765">
    <property type="entry name" value="yihY_not_rbn"/>
    <property type="match status" value="1"/>
</dbReference>
<feature type="transmembrane region" description="Helical" evidence="7">
    <location>
        <begin position="224"/>
        <end position="254"/>
    </location>
</feature>
<feature type="transmembrane region" description="Helical" evidence="7">
    <location>
        <begin position="390"/>
        <end position="415"/>
    </location>
</feature>
<gene>
    <name evidence="8" type="ORF">DWB78_07795</name>
</gene>
<proteinExistence type="predicted"/>
<evidence type="ECO:0000256" key="2">
    <source>
        <dbReference type="ARBA" id="ARBA00022475"/>
    </source>
</evidence>
<feature type="transmembrane region" description="Helical" evidence="7">
    <location>
        <begin position="134"/>
        <end position="157"/>
    </location>
</feature>
<evidence type="ECO:0000256" key="5">
    <source>
        <dbReference type="ARBA" id="ARBA00023136"/>
    </source>
</evidence>
<evidence type="ECO:0000313" key="8">
    <source>
        <dbReference type="EMBL" id="RDI71635.1"/>
    </source>
</evidence>
<evidence type="ECO:0000256" key="7">
    <source>
        <dbReference type="SAM" id="Phobius"/>
    </source>
</evidence>
<keyword evidence="9" id="KW-1185">Reference proteome</keyword>
<dbReference type="EMBL" id="QQST01000001">
    <property type="protein sequence ID" value="RDI71635.1"/>
    <property type="molecule type" value="Genomic_DNA"/>
</dbReference>
<accession>A0A370ILR8</accession>
<evidence type="ECO:0000313" key="9">
    <source>
        <dbReference type="Proteomes" id="UP000255421"/>
    </source>
</evidence>
<dbReference type="Pfam" id="PF03631">
    <property type="entry name" value="Virul_fac_BrkB"/>
    <property type="match status" value="1"/>
</dbReference>
<name>A0A370ILR8_9EURY</name>
<feature type="transmembrane region" description="Helical" evidence="7">
    <location>
        <begin position="195"/>
        <end position="218"/>
    </location>
</feature>
<feature type="transmembrane region" description="Helical" evidence="7">
    <location>
        <begin position="163"/>
        <end position="183"/>
    </location>
</feature>
<evidence type="ECO:0000256" key="4">
    <source>
        <dbReference type="ARBA" id="ARBA00022989"/>
    </source>
</evidence>
<feature type="transmembrane region" description="Helical" evidence="7">
    <location>
        <begin position="364"/>
        <end position="384"/>
    </location>
</feature>
<feature type="transmembrane region" description="Helical" evidence="7">
    <location>
        <begin position="31"/>
        <end position="53"/>
    </location>
</feature>
<evidence type="ECO:0000256" key="1">
    <source>
        <dbReference type="ARBA" id="ARBA00004651"/>
    </source>
</evidence>
<dbReference type="Proteomes" id="UP000255421">
    <property type="component" value="Unassembled WGS sequence"/>
</dbReference>
<reference evidence="8 9" key="1">
    <citation type="submission" date="2018-07" db="EMBL/GenBank/DDBJ databases">
        <title>Genome sequence of extremly halophilic archaeon Halopelagius longus strain BC12-B1.</title>
        <authorList>
            <person name="Zhang X."/>
        </authorList>
    </citation>
    <scope>NUCLEOTIDE SEQUENCE [LARGE SCALE GENOMIC DNA]</scope>
    <source>
        <strain evidence="8 9">BC12-B1</strain>
    </source>
</reference>
<keyword evidence="2" id="KW-1003">Cell membrane</keyword>
<sequence length="433" mass="46143">MSVRIRNQVPLVRSVFETVQEREVTFLAASISYYTLVSLIPLLTLGVVVAAYVGGDELQTVVQELAGEYLLPSGSQVVTQALGDPTGQSALSVVSLGITTWGALKLFRGLDIAFSRIYGSSAGSIADQLRDGSIALVAIGLGTLGVAAATAVIAALDVPVLDLLSPLLLLGLLCVAFFPLYYVFPDVGLTPRQALPGTVFAAVGWSALGVGFGLYASVAGSSVAGALGAILLLMTWFYFSGILVLFGAVINAVLAGKVTTDGKPSDRTGIDRQVQHDSVRRGDRTMSVDDDVRADATEGDSGADVSPRGAPDIEQLEREIEELRADLDGFEDDVDARTVEKPELESELKRYVRSRMRRSKARGWGPYLVLLYGTVTTIAAFAFLQDDLLSVVAMLIIYLSTLGLYVLFVIFGVGLNAVGFPGRLVDWVRDKRA</sequence>
<dbReference type="InterPro" id="IPR017039">
    <property type="entry name" value="Virul_fac_BrkB"/>
</dbReference>